<evidence type="ECO:0000313" key="10">
    <source>
        <dbReference type="EMBL" id="VVN79024.1"/>
    </source>
</evidence>
<name>A0A5E7AQI4_PSEFL</name>
<evidence type="ECO:0000256" key="8">
    <source>
        <dbReference type="ARBA" id="ARBA00038001"/>
    </source>
</evidence>
<dbReference type="OrthoDB" id="9800167at2"/>
<keyword evidence="5" id="KW-0249">Electron transport</keyword>
<dbReference type="Proteomes" id="UP000379480">
    <property type="component" value="Unassembled WGS sequence"/>
</dbReference>
<dbReference type="GO" id="GO:0051213">
    <property type="term" value="F:dioxygenase activity"/>
    <property type="evidence" value="ECO:0007669"/>
    <property type="project" value="UniProtKB-KW"/>
</dbReference>
<dbReference type="PROSITE" id="PS51296">
    <property type="entry name" value="RIESKE"/>
    <property type="match status" value="1"/>
</dbReference>
<evidence type="ECO:0000256" key="1">
    <source>
        <dbReference type="ARBA" id="ARBA00022448"/>
    </source>
</evidence>
<keyword evidence="10" id="KW-0560">Oxidoreductase</keyword>
<accession>A0A5E7AQI4</accession>
<dbReference type="PANTHER" id="PTHR21496:SF23">
    <property type="entry name" value="3-PHENYLPROPIONATE_CINNAMIC ACID DIOXYGENASE FERREDOXIN SUBUNIT"/>
    <property type="match status" value="1"/>
</dbReference>
<evidence type="ECO:0000259" key="9">
    <source>
        <dbReference type="PROSITE" id="PS51296"/>
    </source>
</evidence>
<keyword evidence="3" id="KW-0479">Metal-binding</keyword>
<keyword evidence="10" id="KW-0223">Dioxygenase</keyword>
<organism evidence="10 11">
    <name type="scientific">Pseudomonas fluorescens</name>
    <dbReference type="NCBI Taxonomy" id="294"/>
    <lineage>
        <taxon>Bacteria</taxon>
        <taxon>Pseudomonadati</taxon>
        <taxon>Pseudomonadota</taxon>
        <taxon>Gammaproteobacteria</taxon>
        <taxon>Pseudomonadales</taxon>
        <taxon>Pseudomonadaceae</taxon>
        <taxon>Pseudomonas</taxon>
    </lineage>
</organism>
<dbReference type="InterPro" id="IPR017941">
    <property type="entry name" value="Rieske_2Fe-2S"/>
</dbReference>
<dbReference type="InterPro" id="IPR036922">
    <property type="entry name" value="Rieske_2Fe-2S_sf"/>
</dbReference>
<evidence type="ECO:0000313" key="11">
    <source>
        <dbReference type="Proteomes" id="UP000379480"/>
    </source>
</evidence>
<evidence type="ECO:0000256" key="4">
    <source>
        <dbReference type="ARBA" id="ARBA00022797"/>
    </source>
</evidence>
<evidence type="ECO:0000256" key="6">
    <source>
        <dbReference type="ARBA" id="ARBA00023004"/>
    </source>
</evidence>
<dbReference type="GO" id="GO:0051537">
    <property type="term" value="F:2 iron, 2 sulfur cluster binding"/>
    <property type="evidence" value="ECO:0007669"/>
    <property type="project" value="UniProtKB-KW"/>
</dbReference>
<dbReference type="PANTHER" id="PTHR21496">
    <property type="entry name" value="FERREDOXIN-RELATED"/>
    <property type="match status" value="1"/>
</dbReference>
<reference evidence="10 11" key="1">
    <citation type="submission" date="2019-09" db="EMBL/GenBank/DDBJ databases">
        <authorList>
            <person name="Chandra G."/>
            <person name="Truman W A."/>
        </authorList>
    </citation>
    <scope>NUCLEOTIDE SEQUENCE [LARGE SCALE GENOMIC DNA]</scope>
    <source>
        <strain evidence="10">PS723</strain>
    </source>
</reference>
<dbReference type="SUPFAM" id="SSF50022">
    <property type="entry name" value="ISP domain"/>
    <property type="match status" value="1"/>
</dbReference>
<dbReference type="Gene3D" id="2.102.10.10">
    <property type="entry name" value="Rieske [2Fe-2S] iron-sulphur domain"/>
    <property type="match status" value="1"/>
</dbReference>
<keyword evidence="1" id="KW-0813">Transport</keyword>
<evidence type="ECO:0000256" key="5">
    <source>
        <dbReference type="ARBA" id="ARBA00022982"/>
    </source>
</evidence>
<keyword evidence="7" id="KW-0411">Iron-sulfur</keyword>
<sequence>MTHTLDVPVSVDLSIGKRARVQSDGVDIALFNVDGQIYAIDDSCPHSGASLLFGKLDGRLVQCPAHGLRFDLATGCMRGGGMTVRAYPVEVVAGRVRITLPVPITHQQ</sequence>
<dbReference type="GO" id="GO:0046872">
    <property type="term" value="F:metal ion binding"/>
    <property type="evidence" value="ECO:0007669"/>
    <property type="project" value="UniProtKB-KW"/>
</dbReference>
<keyword evidence="6" id="KW-0408">Iron</keyword>
<dbReference type="Pfam" id="PF00355">
    <property type="entry name" value="Rieske"/>
    <property type="match status" value="1"/>
</dbReference>
<evidence type="ECO:0000256" key="7">
    <source>
        <dbReference type="ARBA" id="ARBA00023014"/>
    </source>
</evidence>
<comment type="similarity">
    <text evidence="8">Belongs to the bacterial ring-hydroxylating dioxygenase ferredoxin component family.</text>
</comment>
<evidence type="ECO:0000256" key="3">
    <source>
        <dbReference type="ARBA" id="ARBA00022723"/>
    </source>
</evidence>
<proteinExistence type="inferred from homology"/>
<protein>
    <submittedName>
        <fullName evidence="10">Naphthalene 1,2-dioxygenase/salicylate 5-hydroxylase systems, ferredoxin component</fullName>
    </submittedName>
</protein>
<dbReference type="EMBL" id="CABVHY010000004">
    <property type="protein sequence ID" value="VVN79024.1"/>
    <property type="molecule type" value="Genomic_DNA"/>
</dbReference>
<keyword evidence="2" id="KW-0001">2Fe-2S</keyword>
<keyword evidence="4" id="KW-0058">Aromatic hydrocarbons catabolism</keyword>
<dbReference type="AlphaFoldDB" id="A0A5E7AQI4"/>
<dbReference type="RefSeq" id="WP_150802518.1">
    <property type="nucleotide sequence ID" value="NZ_CABVHY010000004.1"/>
</dbReference>
<feature type="domain" description="Rieske" evidence="9">
    <location>
        <begin position="5"/>
        <end position="98"/>
    </location>
</feature>
<gene>
    <name evidence="10" type="primary">nagAb</name>
    <name evidence="10" type="ORF">PS723_00930</name>
</gene>
<evidence type="ECO:0000256" key="2">
    <source>
        <dbReference type="ARBA" id="ARBA00022714"/>
    </source>
</evidence>